<protein>
    <submittedName>
        <fullName evidence="2">Uncharacterized protein</fullName>
    </submittedName>
</protein>
<keyword evidence="1" id="KW-1133">Transmembrane helix</keyword>
<feature type="transmembrane region" description="Helical" evidence="1">
    <location>
        <begin position="7"/>
        <end position="30"/>
    </location>
</feature>
<keyword evidence="1" id="KW-0812">Transmembrane</keyword>
<evidence type="ECO:0000256" key="1">
    <source>
        <dbReference type="SAM" id="Phobius"/>
    </source>
</evidence>
<sequence>MPRRRRLEFLLIVAIAAGTPIAATLLYLFAPPGGTTNHGELLAPVELDAALLPEQAPDWQLLVVGAPACDEDCQARLCAIAQARLVNVGELERVGRLWLLDGPGTPSEEIAVRPGCGRQLPAEIPMTVPDIDVRAGVQVRRATAAQLAALPAPAASFAAADYIYVLDPLRRVIMRYPPDAPVKDIASDLRRLLRLSQRAG</sequence>
<proteinExistence type="predicted"/>
<comment type="caution">
    <text evidence="2">The sequence shown here is derived from an EMBL/GenBank/DDBJ whole genome shotgun (WGS) entry which is preliminary data.</text>
</comment>
<dbReference type="EMBL" id="JADHEI010000058">
    <property type="protein sequence ID" value="MBF2735986.1"/>
    <property type="molecule type" value="Genomic_DNA"/>
</dbReference>
<dbReference type="Proteomes" id="UP000604381">
    <property type="component" value="Unassembled WGS sequence"/>
</dbReference>
<organism evidence="2 3">
    <name type="scientific">Candidatus Amphirhobacter heronislandensis</name>
    <dbReference type="NCBI Taxonomy" id="1732024"/>
    <lineage>
        <taxon>Bacteria</taxon>
        <taxon>Pseudomonadati</taxon>
        <taxon>Pseudomonadota</taxon>
        <taxon>Gammaproteobacteria</taxon>
        <taxon>Candidatus Tethybacterales</taxon>
        <taxon>Candidatus Tethybacteraceae</taxon>
        <taxon>Candidatus Amphirhobacter</taxon>
    </lineage>
</organism>
<reference evidence="2" key="1">
    <citation type="submission" date="2020-10" db="EMBL/GenBank/DDBJ databases">
        <title>An improved Amphimedon queenslandica hologenome assembly reveals how three proteobacterial symbionts can extend the metabolic phenotypic of their marine sponge host.</title>
        <authorList>
            <person name="Degnan B."/>
            <person name="Degnan S."/>
            <person name="Xiang X."/>
        </authorList>
    </citation>
    <scope>NUCLEOTIDE SEQUENCE</scope>
    <source>
        <strain evidence="2">AqS2</strain>
    </source>
</reference>
<dbReference type="AlphaFoldDB" id="A0A930Y3K5"/>
<accession>A0A930Y3K5</accession>
<keyword evidence="1" id="KW-0472">Membrane</keyword>
<evidence type="ECO:0000313" key="2">
    <source>
        <dbReference type="EMBL" id="MBF2735986.1"/>
    </source>
</evidence>
<gene>
    <name evidence="2" type="ORF">ISN26_08005</name>
</gene>
<keyword evidence="3" id="KW-1185">Reference proteome</keyword>
<evidence type="ECO:0000313" key="3">
    <source>
        <dbReference type="Proteomes" id="UP000604381"/>
    </source>
</evidence>
<name>A0A930Y3K5_9GAMM</name>